<dbReference type="Pfam" id="PF13516">
    <property type="entry name" value="LRR_6"/>
    <property type="match status" value="1"/>
</dbReference>
<dbReference type="Pfam" id="PF25372">
    <property type="entry name" value="DUF7885"/>
    <property type="match status" value="1"/>
</dbReference>
<dbReference type="InterPro" id="IPR006553">
    <property type="entry name" value="Leu-rich_rpt_Cys-con_subtyp"/>
</dbReference>
<dbReference type="CDD" id="cd09917">
    <property type="entry name" value="F-box_SF"/>
    <property type="match status" value="1"/>
</dbReference>
<dbReference type="PANTHER" id="PTHR13318">
    <property type="entry name" value="PARTNER OF PAIRED, ISOFORM B-RELATED"/>
    <property type="match status" value="1"/>
</dbReference>
<dbReference type="InterPro" id="IPR001810">
    <property type="entry name" value="F-box_dom"/>
</dbReference>
<dbReference type="Proteomes" id="UP000707451">
    <property type="component" value="Unassembled WGS sequence"/>
</dbReference>
<comment type="caution">
    <text evidence="3">The sequence shown here is derived from an EMBL/GenBank/DDBJ whole genome shotgun (WGS) entry which is preliminary data.</text>
</comment>
<feature type="domain" description="F-box" evidence="1">
    <location>
        <begin position="7"/>
        <end position="37"/>
    </location>
</feature>
<dbReference type="PANTHER" id="PTHR13318:SF95">
    <property type="entry name" value="F-BOX PROTEIN YLR352W"/>
    <property type="match status" value="1"/>
</dbReference>
<dbReference type="GO" id="GO:0019005">
    <property type="term" value="C:SCF ubiquitin ligase complex"/>
    <property type="evidence" value="ECO:0007669"/>
    <property type="project" value="TreeGrafter"/>
</dbReference>
<dbReference type="SMART" id="SM00367">
    <property type="entry name" value="LRR_CC"/>
    <property type="match status" value="3"/>
</dbReference>
<protein>
    <recommendedName>
        <fullName evidence="5">F-box domain-containing protein</fullName>
    </recommendedName>
</protein>
<dbReference type="EMBL" id="JAHRHY010000009">
    <property type="protein sequence ID" value="KAG9066804.1"/>
    <property type="molecule type" value="Genomic_DNA"/>
</dbReference>
<evidence type="ECO:0000259" key="2">
    <source>
        <dbReference type="Pfam" id="PF25372"/>
    </source>
</evidence>
<dbReference type="Pfam" id="PF00646">
    <property type="entry name" value="F-box"/>
    <property type="match status" value="1"/>
</dbReference>
<accession>A0A9P8BS75</accession>
<proteinExistence type="predicted"/>
<dbReference type="OrthoDB" id="10257471at2759"/>
<dbReference type="InterPro" id="IPR001611">
    <property type="entry name" value="Leu-rich_rpt"/>
</dbReference>
<evidence type="ECO:0008006" key="5">
    <source>
        <dbReference type="Google" id="ProtNLM"/>
    </source>
</evidence>
<evidence type="ECO:0000259" key="1">
    <source>
        <dbReference type="Pfam" id="PF00646"/>
    </source>
</evidence>
<keyword evidence="4" id="KW-1185">Reference proteome</keyword>
<dbReference type="SUPFAM" id="SSF81383">
    <property type="entry name" value="F-box domain"/>
    <property type="match status" value="1"/>
</dbReference>
<dbReference type="AlphaFoldDB" id="A0A9P8BS75"/>
<sequence length="428" mass="47777">MNPLTIPELLNSICYQLDRPSLVVASQVCKQWSETCTVLLWESCPFSADRYNAYPTAFDDHAHLVRIMDAKMRLIGREMRFIAHQCTNMTELAIRHCQFTSASLDVLCGGIPRVGHLTLELCRGVNSTIAARLVRIPRLTHLEIIVHTQERGNGDWREEHMVTLLTRCQLEYLKILGPDLSHVHLAGVARYENPLPLVSLHLIGTYIPDDALGRLLTKCPRLSTFVLLNNANKNSTLQTIAQHGSSLRMLELRNSKSVTTPAFDAVFKTCHLLTSLDISGTLIHDAAISTLARHCPWIQSLDLTGCSRITSTSFLEMMVTLEELKELRVGGCTRLSIASFSGAMAWACRSRLEVLDMPSVGIKVENDSFAGLIQHLESLTRLRHLTMDEPVGGHKAVQELLLRRPYVTLSINAAALRVLWESEKQAAV</sequence>
<dbReference type="SUPFAM" id="SSF52047">
    <property type="entry name" value="RNI-like"/>
    <property type="match status" value="1"/>
</dbReference>
<organism evidence="3 4">
    <name type="scientific">Linnemannia hyalina</name>
    <dbReference type="NCBI Taxonomy" id="64524"/>
    <lineage>
        <taxon>Eukaryota</taxon>
        <taxon>Fungi</taxon>
        <taxon>Fungi incertae sedis</taxon>
        <taxon>Mucoromycota</taxon>
        <taxon>Mortierellomycotina</taxon>
        <taxon>Mortierellomycetes</taxon>
        <taxon>Mortierellales</taxon>
        <taxon>Mortierellaceae</taxon>
        <taxon>Linnemannia</taxon>
    </lineage>
</organism>
<dbReference type="InterPro" id="IPR057207">
    <property type="entry name" value="FBXL15_LRR"/>
</dbReference>
<feature type="domain" description="F-box/LRR-repeat protein 15-like leucin rich repeat" evidence="2">
    <location>
        <begin position="216"/>
        <end position="321"/>
    </location>
</feature>
<gene>
    <name evidence="3" type="ORF">KI688_012716</name>
</gene>
<reference evidence="3" key="1">
    <citation type="submission" date="2021-06" db="EMBL/GenBank/DDBJ databases">
        <title>Genome Sequence of Mortierella hyaline Strain SCG-10, a Cold-Adapted, Nitrate-Reducing Fungus Isolated from Soil in Minnesota, USA.</title>
        <authorList>
            <person name="Aldossari N."/>
        </authorList>
    </citation>
    <scope>NUCLEOTIDE SEQUENCE</scope>
    <source>
        <strain evidence="3">SCG-10</strain>
    </source>
</reference>
<name>A0A9P8BS75_9FUNG</name>
<dbReference type="GO" id="GO:0031146">
    <property type="term" value="P:SCF-dependent proteasomal ubiquitin-dependent protein catabolic process"/>
    <property type="evidence" value="ECO:0007669"/>
    <property type="project" value="TreeGrafter"/>
</dbReference>
<dbReference type="Gene3D" id="3.80.10.10">
    <property type="entry name" value="Ribonuclease Inhibitor"/>
    <property type="match status" value="2"/>
</dbReference>
<evidence type="ECO:0000313" key="4">
    <source>
        <dbReference type="Proteomes" id="UP000707451"/>
    </source>
</evidence>
<dbReference type="InterPro" id="IPR036047">
    <property type="entry name" value="F-box-like_dom_sf"/>
</dbReference>
<evidence type="ECO:0000313" key="3">
    <source>
        <dbReference type="EMBL" id="KAG9066804.1"/>
    </source>
</evidence>
<dbReference type="InterPro" id="IPR032675">
    <property type="entry name" value="LRR_dom_sf"/>
</dbReference>